<comment type="caution">
    <text evidence="1">The sequence shown here is derived from an EMBL/GenBank/DDBJ whole genome shotgun (WGS) entry which is preliminary data.</text>
</comment>
<name>A0ACC1RPR8_9APHY</name>
<sequence>MKLTLRPEWRLRPLSSFLGFLDIKTGVIIAILFALLNKVAGVYGLVAVLTGAGGSAAQLTMYIYSVVALIALAWGLKAVGQEDAKHTLYFAHAFFADHILSTAWTIFFAVMWWVYTPHDGKQEIASEAQREIMEWGGGGQNMTDEERREAAMSIWKEEKSMATTFIVLGWIAKIYFALLLYSYAIHLRKGSYRTLPNSRSSNTNSPYIPVPTLPDEEEEVGDLYMLPVRNSVPGHSHTPSGSVSSFADFVTAPGRSRRGQKPLRKSALNLSSSKGAAEPAEEVDEVLFDEDEMAGGAHTTDESLSASGSGGRGSSDEDRVSLAGSGSSKARRGSHART</sequence>
<gene>
    <name evidence="1" type="ORF">NM688_g8806</name>
</gene>
<protein>
    <submittedName>
        <fullName evidence="1">Uncharacterized protein</fullName>
    </submittedName>
</protein>
<accession>A0ACC1RPR8</accession>
<evidence type="ECO:0000313" key="1">
    <source>
        <dbReference type="EMBL" id="KAJ3522893.1"/>
    </source>
</evidence>
<dbReference type="Proteomes" id="UP001148662">
    <property type="component" value="Unassembled WGS sequence"/>
</dbReference>
<proteinExistence type="predicted"/>
<keyword evidence="2" id="KW-1185">Reference proteome</keyword>
<reference evidence="1" key="1">
    <citation type="submission" date="2022-07" db="EMBL/GenBank/DDBJ databases">
        <title>Genome Sequence of Phlebia brevispora.</title>
        <authorList>
            <person name="Buettner E."/>
        </authorList>
    </citation>
    <scope>NUCLEOTIDE SEQUENCE</scope>
    <source>
        <strain evidence="1">MPL23</strain>
    </source>
</reference>
<evidence type="ECO:0000313" key="2">
    <source>
        <dbReference type="Proteomes" id="UP001148662"/>
    </source>
</evidence>
<dbReference type="EMBL" id="JANHOG010002490">
    <property type="protein sequence ID" value="KAJ3522893.1"/>
    <property type="molecule type" value="Genomic_DNA"/>
</dbReference>
<organism evidence="1 2">
    <name type="scientific">Phlebia brevispora</name>
    <dbReference type="NCBI Taxonomy" id="194682"/>
    <lineage>
        <taxon>Eukaryota</taxon>
        <taxon>Fungi</taxon>
        <taxon>Dikarya</taxon>
        <taxon>Basidiomycota</taxon>
        <taxon>Agaricomycotina</taxon>
        <taxon>Agaricomycetes</taxon>
        <taxon>Polyporales</taxon>
        <taxon>Meruliaceae</taxon>
        <taxon>Phlebia</taxon>
    </lineage>
</organism>